<dbReference type="PROSITE" id="PS50297">
    <property type="entry name" value="ANK_REP_REGION"/>
    <property type="match status" value="1"/>
</dbReference>
<dbReference type="GO" id="GO:0051306">
    <property type="term" value="P:mitotic sister chromatid separation"/>
    <property type="evidence" value="ECO:0007669"/>
    <property type="project" value="InterPro"/>
</dbReference>
<dbReference type="InterPro" id="IPR002110">
    <property type="entry name" value="Ankyrin_rpt"/>
</dbReference>
<keyword evidence="1" id="KW-0040">ANK repeat</keyword>
<feature type="repeat" description="ANK" evidence="1">
    <location>
        <begin position="164"/>
        <end position="196"/>
    </location>
</feature>
<feature type="repeat" description="ANK" evidence="1">
    <location>
        <begin position="131"/>
        <end position="163"/>
    </location>
</feature>
<evidence type="ECO:0000313" key="4">
    <source>
        <dbReference type="EMBL" id="KAK3089274.1"/>
    </source>
</evidence>
<dbReference type="SUPFAM" id="SSF56112">
    <property type="entry name" value="Protein kinase-like (PK-like)"/>
    <property type="match status" value="1"/>
</dbReference>
<evidence type="ECO:0000256" key="2">
    <source>
        <dbReference type="SAM" id="MobiDB-lite"/>
    </source>
</evidence>
<dbReference type="AlphaFoldDB" id="A0AA89BS97"/>
<protein>
    <recommendedName>
        <fullName evidence="3">Protein kinase domain-containing protein</fullName>
    </recommendedName>
</protein>
<dbReference type="GO" id="GO:0008608">
    <property type="term" value="P:attachment of spindle microtubules to kinetochore"/>
    <property type="evidence" value="ECO:0007669"/>
    <property type="project" value="InterPro"/>
</dbReference>
<keyword evidence="5" id="KW-1185">Reference proteome</keyword>
<feature type="compositionally biased region" description="Basic residues" evidence="2">
    <location>
        <begin position="615"/>
        <end position="626"/>
    </location>
</feature>
<sequence>MAYCNIEVLEVGKTHHVWDSIDTGALDVKKGIVKVRMLTGVYNLQKLKAKFSKGKEDAKCPLCFLDVEDIDHLISSCPEMASSNQSPVKIGFVAQDDRLGYDLHTSALNGNKKRIKRALEKGIHVDYPNSFGQSPLFGACYENQESAVEQLLKFGANPNERSNNGITPVHIAAYSGNLKIVTELLSEGGDLRLHDSRGRTAKDWALMQPDPKKRLKMIEFLEKTRLFALTQSGQDIRSTENQSHLDRRYPGSIRNNSIIRLIKDRIKGESTVNLEHLKSSHSMGYGKVYLDHERIGGIVCSIPLVSENYLQHDRSRITYDNGAFTVMQSKSKTYLLSSMMWRKTRVTAKRLHRDVDPGVEVDLLITEAEYLGRVRHANIIQLMGICQTDNLDGIVLIFENVVMGSLFYHLHTKLERIPSTQIKEMSLQIAEAVLFLHDQNLLHCCITSHAVNIINPHLAKLGNFEYMLEREKADLGKTSVVNRNINPLAAYNWMSPEIMNNSPPTEKSDMYSYCTVLWEMLHSRVPWDQLEVERIQEMVSEKREQLQIDTKRVPEGFYPILEYGLQHDPLHRSLSFEHVIDILSLPSEDIDHYVKKVIKPKRPKTSPAQSNKTSQKSHRKEHKKHPAARENGGRKKSYRHEDLDLDYNHNGGVKGQEKSRNGYHQQRFVDRMQFSHKNLDWNLQEEQQDDAYYYCIDVKPEDKNQDVQQSPTKYRNHDVNQSPKYKIHDVHQSPTKYKNNDVQLSPKNYTKYTEYYDDAFDKQSDLETCSSSQDQLREDSQLIDSKQERPLASRFSYLQVQQALSPPGACTIKPASHCTAPMIEKPQEKQLTTAGSIYALYNMNSNDDQFTPSRPNIALKSLNSTMPRKRKRNEATPEIRPRVQSLKGDVNWFGGKGSVKDLVELYQNQADEMDQHSHHPRKIDFKCSNQTERPTVPSLYPDLENRGEVTNSSSLTTVSNSSSVESAVVEKWVSKEMQHIQNYPASPLLFDEDQFQGDNNRKKSPVKSPRPKTEHSKNFSKRNAEKLGAYQSTVTVKSSHREPDKHVVTHTLTDLMDGTSSTLYGKTVKAEKVSTAFFSNC</sequence>
<dbReference type="Gene3D" id="1.10.510.10">
    <property type="entry name" value="Transferase(Phosphotransferase) domain 1"/>
    <property type="match status" value="1"/>
</dbReference>
<proteinExistence type="predicted"/>
<dbReference type="Proteomes" id="UP001186944">
    <property type="component" value="Unassembled WGS sequence"/>
</dbReference>
<accession>A0AA89BS97</accession>
<dbReference type="PROSITE" id="PS50011">
    <property type="entry name" value="PROTEIN_KINASE_DOM"/>
    <property type="match status" value="1"/>
</dbReference>
<feature type="domain" description="Protein kinase" evidence="3">
    <location>
        <begin position="274"/>
        <end position="594"/>
    </location>
</feature>
<dbReference type="InterPro" id="IPR036770">
    <property type="entry name" value="Ankyrin_rpt-contain_sf"/>
</dbReference>
<dbReference type="InterPro" id="IPR039339">
    <property type="entry name" value="Tex14"/>
</dbReference>
<dbReference type="GO" id="GO:0007094">
    <property type="term" value="P:mitotic spindle assembly checkpoint signaling"/>
    <property type="evidence" value="ECO:0007669"/>
    <property type="project" value="InterPro"/>
</dbReference>
<feature type="compositionally biased region" description="Low complexity" evidence="2">
    <location>
        <begin position="948"/>
        <end position="961"/>
    </location>
</feature>
<feature type="region of interest" description="Disordered" evidence="2">
    <location>
        <begin position="990"/>
        <end position="1028"/>
    </location>
</feature>
<dbReference type="GO" id="GO:0000776">
    <property type="term" value="C:kinetochore"/>
    <property type="evidence" value="ECO:0007669"/>
    <property type="project" value="TreeGrafter"/>
</dbReference>
<comment type="caution">
    <text evidence="4">The sequence shown here is derived from an EMBL/GenBank/DDBJ whole genome shotgun (WGS) entry which is preliminary data.</text>
</comment>
<organism evidence="4 5">
    <name type="scientific">Pinctada imbricata</name>
    <name type="common">Atlantic pearl-oyster</name>
    <name type="synonym">Pinctada martensii</name>
    <dbReference type="NCBI Taxonomy" id="66713"/>
    <lineage>
        <taxon>Eukaryota</taxon>
        <taxon>Metazoa</taxon>
        <taxon>Spiralia</taxon>
        <taxon>Lophotrochozoa</taxon>
        <taxon>Mollusca</taxon>
        <taxon>Bivalvia</taxon>
        <taxon>Autobranchia</taxon>
        <taxon>Pteriomorphia</taxon>
        <taxon>Pterioida</taxon>
        <taxon>Pterioidea</taxon>
        <taxon>Pteriidae</taxon>
        <taxon>Pinctada</taxon>
    </lineage>
</organism>
<dbReference type="InterPro" id="IPR011009">
    <property type="entry name" value="Kinase-like_dom_sf"/>
</dbReference>
<dbReference type="GO" id="GO:0004672">
    <property type="term" value="F:protein kinase activity"/>
    <property type="evidence" value="ECO:0007669"/>
    <property type="project" value="InterPro"/>
</dbReference>
<feature type="region of interest" description="Disordered" evidence="2">
    <location>
        <begin position="597"/>
        <end position="661"/>
    </location>
</feature>
<dbReference type="GO" id="GO:0043063">
    <property type="term" value="P:intercellular bridge organization"/>
    <property type="evidence" value="ECO:0007669"/>
    <property type="project" value="InterPro"/>
</dbReference>
<dbReference type="GO" id="GO:0007140">
    <property type="term" value="P:male meiotic nuclear division"/>
    <property type="evidence" value="ECO:0007669"/>
    <property type="project" value="InterPro"/>
</dbReference>
<evidence type="ECO:0000313" key="5">
    <source>
        <dbReference type="Proteomes" id="UP001186944"/>
    </source>
</evidence>
<dbReference type="InterPro" id="IPR001245">
    <property type="entry name" value="Ser-Thr/Tyr_kinase_cat_dom"/>
</dbReference>
<dbReference type="InterPro" id="IPR000719">
    <property type="entry name" value="Prot_kinase_dom"/>
</dbReference>
<dbReference type="SUPFAM" id="SSF48403">
    <property type="entry name" value="Ankyrin repeat"/>
    <property type="match status" value="1"/>
</dbReference>
<dbReference type="PANTHER" id="PTHR23060">
    <property type="entry name" value="TESTIS EXPRESSED GENE 14"/>
    <property type="match status" value="1"/>
</dbReference>
<dbReference type="GO" id="GO:0005524">
    <property type="term" value="F:ATP binding"/>
    <property type="evidence" value="ECO:0007669"/>
    <property type="project" value="InterPro"/>
</dbReference>
<feature type="compositionally biased region" description="Basic and acidic residues" evidence="2">
    <location>
        <begin position="1011"/>
        <end position="1025"/>
    </location>
</feature>
<feature type="region of interest" description="Disordered" evidence="2">
    <location>
        <begin position="930"/>
        <end position="961"/>
    </location>
</feature>
<evidence type="ECO:0000259" key="3">
    <source>
        <dbReference type="PROSITE" id="PS50011"/>
    </source>
</evidence>
<dbReference type="EMBL" id="VSWD01000010">
    <property type="protein sequence ID" value="KAK3089274.1"/>
    <property type="molecule type" value="Genomic_DNA"/>
</dbReference>
<dbReference type="GO" id="GO:0030496">
    <property type="term" value="C:midbody"/>
    <property type="evidence" value="ECO:0007669"/>
    <property type="project" value="TreeGrafter"/>
</dbReference>
<reference evidence="4" key="1">
    <citation type="submission" date="2019-08" db="EMBL/GenBank/DDBJ databases">
        <title>The improved chromosome-level genome for the pearl oyster Pinctada fucata martensii using PacBio sequencing and Hi-C.</title>
        <authorList>
            <person name="Zheng Z."/>
        </authorList>
    </citation>
    <scope>NUCLEOTIDE SEQUENCE</scope>
    <source>
        <strain evidence="4">ZZ-2019</strain>
        <tissue evidence="4">Adductor muscle</tissue>
    </source>
</reference>
<dbReference type="GO" id="GO:0045171">
    <property type="term" value="C:intercellular bridge"/>
    <property type="evidence" value="ECO:0007669"/>
    <property type="project" value="TreeGrafter"/>
</dbReference>
<evidence type="ECO:0000256" key="1">
    <source>
        <dbReference type="PROSITE-ProRule" id="PRU00023"/>
    </source>
</evidence>
<dbReference type="Gene3D" id="1.25.40.20">
    <property type="entry name" value="Ankyrin repeat-containing domain"/>
    <property type="match status" value="1"/>
</dbReference>
<dbReference type="PROSITE" id="PS50088">
    <property type="entry name" value="ANK_REPEAT"/>
    <property type="match status" value="2"/>
</dbReference>
<dbReference type="Pfam" id="PF07714">
    <property type="entry name" value="PK_Tyr_Ser-Thr"/>
    <property type="match status" value="1"/>
</dbReference>
<dbReference type="Pfam" id="PF12796">
    <property type="entry name" value="Ank_2"/>
    <property type="match status" value="1"/>
</dbReference>
<gene>
    <name evidence="4" type="ORF">FSP39_002264</name>
</gene>
<dbReference type="PANTHER" id="PTHR23060:SF3">
    <property type="entry name" value="TESTIS EXPRESSED 14, INTERCELLULAR BRIDGE FORMING FACTOR"/>
    <property type="match status" value="1"/>
</dbReference>
<dbReference type="SMART" id="SM00248">
    <property type="entry name" value="ANK"/>
    <property type="match status" value="2"/>
</dbReference>
<name>A0AA89BS97_PINIB</name>
<dbReference type="Gene3D" id="3.30.200.20">
    <property type="entry name" value="Phosphorylase Kinase, domain 1"/>
    <property type="match status" value="1"/>
</dbReference>